<dbReference type="PANTHER" id="PTHR13806">
    <property type="entry name" value="FLOTILLIN-RELATED"/>
    <property type="match status" value="1"/>
</dbReference>
<dbReference type="Gene3D" id="3.30.479.30">
    <property type="entry name" value="Band 7 domain"/>
    <property type="match status" value="1"/>
</dbReference>
<dbReference type="SUPFAM" id="SSF117892">
    <property type="entry name" value="Band 7/SPFH domain"/>
    <property type="match status" value="1"/>
</dbReference>
<reference evidence="6" key="1">
    <citation type="submission" date="2023-02" db="EMBL/GenBank/DDBJ databases">
        <title>Genome of toxic invasive species Heracleum sosnowskyi carries increased number of genes despite the absence of recent whole-genome duplications.</title>
        <authorList>
            <person name="Schelkunov M."/>
            <person name="Shtratnikova V."/>
            <person name="Makarenko M."/>
            <person name="Klepikova A."/>
            <person name="Omelchenko D."/>
            <person name="Novikova G."/>
            <person name="Obukhova E."/>
            <person name="Bogdanov V."/>
            <person name="Penin A."/>
            <person name="Logacheva M."/>
        </authorList>
    </citation>
    <scope>NUCLEOTIDE SEQUENCE</scope>
    <source>
        <strain evidence="6">Hsosn_3</strain>
        <tissue evidence="6">Leaf</tissue>
    </source>
</reference>
<evidence type="ECO:0000256" key="2">
    <source>
        <dbReference type="ARBA" id="ARBA00022475"/>
    </source>
</evidence>
<protein>
    <recommendedName>
        <fullName evidence="4">Flotillin-like</fullName>
    </recommendedName>
</protein>
<dbReference type="InterPro" id="IPR036013">
    <property type="entry name" value="Band_7/SPFH_dom_sf"/>
</dbReference>
<comment type="similarity">
    <text evidence="1 4">Belongs to the band 7/mec-2 family. Flotillin subfamily.</text>
</comment>
<evidence type="ECO:0000313" key="6">
    <source>
        <dbReference type="EMBL" id="KAK1366708.1"/>
    </source>
</evidence>
<evidence type="ECO:0000259" key="5">
    <source>
        <dbReference type="Pfam" id="PF01145"/>
    </source>
</evidence>
<sequence>MFKIVSPMPMITDISPVEYTFNVQAMSSDKLPFIVPGFFAIGPRNDDQGLWKYATFVSARHMHCNQVEELVMHVIKSEIRAAAALKTMKEINRGAQKFKRKVFAEVELQLDQFGLQVYDTNFKQLKEVPWYNVRQRKARIEATTQTIDGTSCRVGVNQVPHRDKRTISY</sequence>
<dbReference type="EMBL" id="JAUIZM010000009">
    <property type="protein sequence ID" value="KAK1366708.1"/>
    <property type="molecule type" value="Genomic_DNA"/>
</dbReference>
<feature type="domain" description="Band 7" evidence="5">
    <location>
        <begin position="11"/>
        <end position="126"/>
    </location>
</feature>
<keyword evidence="2 4" id="KW-1003">Cell membrane</keyword>
<dbReference type="InterPro" id="IPR001107">
    <property type="entry name" value="Band_7"/>
</dbReference>
<keyword evidence="7" id="KW-1185">Reference proteome</keyword>
<keyword evidence="3 4" id="KW-0472">Membrane</keyword>
<name>A0AAD8MC24_9APIA</name>
<evidence type="ECO:0000256" key="3">
    <source>
        <dbReference type="ARBA" id="ARBA00023136"/>
    </source>
</evidence>
<evidence type="ECO:0000313" key="7">
    <source>
        <dbReference type="Proteomes" id="UP001237642"/>
    </source>
</evidence>
<dbReference type="AlphaFoldDB" id="A0AAD8MC24"/>
<reference evidence="6" key="2">
    <citation type="submission" date="2023-05" db="EMBL/GenBank/DDBJ databases">
        <authorList>
            <person name="Schelkunov M.I."/>
        </authorList>
    </citation>
    <scope>NUCLEOTIDE SEQUENCE</scope>
    <source>
        <strain evidence="6">Hsosn_3</strain>
        <tissue evidence="6">Leaf</tissue>
    </source>
</reference>
<gene>
    <name evidence="6" type="ORF">POM88_042269</name>
</gene>
<dbReference type="GO" id="GO:0005901">
    <property type="term" value="C:caveola"/>
    <property type="evidence" value="ECO:0007669"/>
    <property type="project" value="UniProtKB-SubCell"/>
</dbReference>
<dbReference type="PANTHER" id="PTHR13806:SF31">
    <property type="entry name" value="FLOTILLIN-LIKE PROTEIN 1-RELATED"/>
    <property type="match status" value="1"/>
</dbReference>
<dbReference type="InterPro" id="IPR027705">
    <property type="entry name" value="Flotillin_fam"/>
</dbReference>
<comment type="caution">
    <text evidence="6">The sequence shown here is derived from an EMBL/GenBank/DDBJ whole genome shotgun (WGS) entry which is preliminary data.</text>
</comment>
<comment type="subcellular location">
    <subcellularLocation>
        <location evidence="4">Cell membrane</location>
        <topology evidence="4">Lipid-anchor</topology>
    </subcellularLocation>
    <subcellularLocation>
        <location evidence="4">Membrane</location>
        <location evidence="4">Caveola</location>
    </subcellularLocation>
</comment>
<dbReference type="Pfam" id="PF01145">
    <property type="entry name" value="Band_7"/>
    <property type="match status" value="1"/>
</dbReference>
<proteinExistence type="inferred from homology"/>
<evidence type="ECO:0000256" key="1">
    <source>
        <dbReference type="ARBA" id="ARBA00007161"/>
    </source>
</evidence>
<evidence type="ECO:0000256" key="4">
    <source>
        <dbReference type="RuleBase" id="RU366054"/>
    </source>
</evidence>
<organism evidence="6 7">
    <name type="scientific">Heracleum sosnowskyi</name>
    <dbReference type="NCBI Taxonomy" id="360622"/>
    <lineage>
        <taxon>Eukaryota</taxon>
        <taxon>Viridiplantae</taxon>
        <taxon>Streptophyta</taxon>
        <taxon>Embryophyta</taxon>
        <taxon>Tracheophyta</taxon>
        <taxon>Spermatophyta</taxon>
        <taxon>Magnoliopsida</taxon>
        <taxon>eudicotyledons</taxon>
        <taxon>Gunneridae</taxon>
        <taxon>Pentapetalae</taxon>
        <taxon>asterids</taxon>
        <taxon>campanulids</taxon>
        <taxon>Apiales</taxon>
        <taxon>Apiaceae</taxon>
        <taxon>Apioideae</taxon>
        <taxon>apioid superclade</taxon>
        <taxon>Tordylieae</taxon>
        <taxon>Tordyliinae</taxon>
        <taxon>Heracleum</taxon>
    </lineage>
</organism>
<dbReference type="Proteomes" id="UP001237642">
    <property type="component" value="Unassembled WGS sequence"/>
</dbReference>
<accession>A0AAD8MC24</accession>